<keyword evidence="5 6" id="KW-0472">Membrane</keyword>
<dbReference type="Gene3D" id="1.20.1250.20">
    <property type="entry name" value="MFS general substrate transporter like domains"/>
    <property type="match status" value="1"/>
</dbReference>
<evidence type="ECO:0000256" key="6">
    <source>
        <dbReference type="SAM" id="Phobius"/>
    </source>
</evidence>
<dbReference type="InterPro" id="IPR011701">
    <property type="entry name" value="MFS"/>
</dbReference>
<feature type="transmembrane region" description="Helical" evidence="6">
    <location>
        <begin position="249"/>
        <end position="270"/>
    </location>
</feature>
<evidence type="ECO:0000256" key="1">
    <source>
        <dbReference type="ARBA" id="ARBA00004651"/>
    </source>
</evidence>
<feature type="transmembrane region" description="Helical" evidence="6">
    <location>
        <begin position="290"/>
        <end position="308"/>
    </location>
</feature>
<comment type="caution">
    <text evidence="8">The sequence shown here is derived from an EMBL/GenBank/DDBJ whole genome shotgun (WGS) entry which is preliminary data.</text>
</comment>
<keyword evidence="9" id="KW-1185">Reference proteome</keyword>
<protein>
    <submittedName>
        <fullName evidence="8">MFS transporter</fullName>
    </submittedName>
</protein>
<feature type="transmembrane region" description="Helical" evidence="6">
    <location>
        <begin position="20"/>
        <end position="37"/>
    </location>
</feature>
<feature type="transmembrane region" description="Helical" evidence="6">
    <location>
        <begin position="346"/>
        <end position="366"/>
    </location>
</feature>
<dbReference type="InterPro" id="IPR036259">
    <property type="entry name" value="MFS_trans_sf"/>
</dbReference>
<evidence type="ECO:0000256" key="2">
    <source>
        <dbReference type="ARBA" id="ARBA00022448"/>
    </source>
</evidence>
<evidence type="ECO:0000256" key="3">
    <source>
        <dbReference type="ARBA" id="ARBA00022692"/>
    </source>
</evidence>
<dbReference type="PANTHER" id="PTHR23505:SF79">
    <property type="entry name" value="PROTEIN SPINSTER"/>
    <property type="match status" value="1"/>
</dbReference>
<evidence type="ECO:0000256" key="5">
    <source>
        <dbReference type="ARBA" id="ARBA00023136"/>
    </source>
</evidence>
<accession>A0ABU2H3I6</accession>
<sequence length="452" mass="47825">MPRMGRPPAAGITGRESAPYGWTPLVVLFFVGLVDRIETYIASGALPFLQEEWGFSDTMGGMIMTAPLIVGAIMLVPAGYLSDRANRTGLIAAVVAVWSLLMLGSALAPVFLFFFITRVLLGAADTIDNPASGSLLADYYPPRTRAKAFGWVRLTNFAGVALGSLLGAVVAELFGWRWAFACMVIPGLIVAVLCWRLREPLRGFLDQVIARNPSQPVTEEELGQDRSMSARPGMTFPQQFGHIWRIPTLRLVSVGLALLTLGLTGIFWWIPSLAVRTFGITESQGGLINAFVILVGVVSGAIFGSYLGTRWHWTRVAGRLLAGGLAILLGSVLLIPTLAMTTVPTFVALLTASCFVMAIAIPNLYASIADVVSATSRGVGFAVLNFFIIGGSAAGPLVIGAISDMTGGSLVAGMYSLVPLMALGGGLVLGARRHFGDDAERVLAQAGQPATR</sequence>
<dbReference type="InterPro" id="IPR020846">
    <property type="entry name" value="MFS_dom"/>
</dbReference>
<dbReference type="PANTHER" id="PTHR23505">
    <property type="entry name" value="SPINSTER"/>
    <property type="match status" value="1"/>
</dbReference>
<dbReference type="Pfam" id="PF07690">
    <property type="entry name" value="MFS_1"/>
    <property type="match status" value="1"/>
</dbReference>
<keyword evidence="4 6" id="KW-1133">Transmembrane helix</keyword>
<dbReference type="EMBL" id="JAVLVT010000002">
    <property type="protein sequence ID" value="MDS1269861.1"/>
    <property type="molecule type" value="Genomic_DNA"/>
</dbReference>
<feature type="transmembrane region" description="Helical" evidence="6">
    <location>
        <begin position="58"/>
        <end position="78"/>
    </location>
</feature>
<dbReference type="InterPro" id="IPR044770">
    <property type="entry name" value="MFS_spinster-like"/>
</dbReference>
<keyword evidence="3 6" id="KW-0812">Transmembrane</keyword>
<proteinExistence type="predicted"/>
<comment type="subcellular location">
    <subcellularLocation>
        <location evidence="1">Cell membrane</location>
        <topology evidence="1">Multi-pass membrane protein</topology>
    </subcellularLocation>
</comment>
<feature type="transmembrane region" description="Helical" evidence="6">
    <location>
        <begin position="320"/>
        <end position="340"/>
    </location>
</feature>
<feature type="transmembrane region" description="Helical" evidence="6">
    <location>
        <begin position="176"/>
        <end position="195"/>
    </location>
</feature>
<evidence type="ECO:0000313" key="8">
    <source>
        <dbReference type="EMBL" id="MDS1269861.1"/>
    </source>
</evidence>
<keyword evidence="2" id="KW-0813">Transport</keyword>
<dbReference type="RefSeq" id="WP_310911396.1">
    <property type="nucleotide sequence ID" value="NZ_JAVLVT010000002.1"/>
</dbReference>
<name>A0ABU2H3I6_9ACTN</name>
<evidence type="ECO:0000313" key="9">
    <source>
        <dbReference type="Proteomes" id="UP001250214"/>
    </source>
</evidence>
<dbReference type="PROSITE" id="PS50850">
    <property type="entry name" value="MFS"/>
    <property type="match status" value="1"/>
</dbReference>
<gene>
    <name evidence="8" type="ORF">RIF23_06080</name>
</gene>
<evidence type="ECO:0000259" key="7">
    <source>
        <dbReference type="PROSITE" id="PS50850"/>
    </source>
</evidence>
<feature type="transmembrane region" description="Helical" evidence="6">
    <location>
        <begin position="378"/>
        <end position="402"/>
    </location>
</feature>
<reference evidence="9" key="1">
    <citation type="submission" date="2023-07" db="EMBL/GenBank/DDBJ databases">
        <title>Novel species in the genus Lipingzhangella isolated from Sambhar Salt Lake.</title>
        <authorList>
            <person name="Jiya N."/>
            <person name="Kajale S."/>
            <person name="Sharma A."/>
        </authorList>
    </citation>
    <scope>NUCLEOTIDE SEQUENCE [LARGE SCALE GENOMIC DNA]</scope>
    <source>
        <strain evidence="9">LS1_29</strain>
    </source>
</reference>
<feature type="transmembrane region" description="Helical" evidence="6">
    <location>
        <begin position="90"/>
        <end position="116"/>
    </location>
</feature>
<organism evidence="8 9">
    <name type="scientific">Lipingzhangella rawalii</name>
    <dbReference type="NCBI Taxonomy" id="2055835"/>
    <lineage>
        <taxon>Bacteria</taxon>
        <taxon>Bacillati</taxon>
        <taxon>Actinomycetota</taxon>
        <taxon>Actinomycetes</taxon>
        <taxon>Streptosporangiales</taxon>
        <taxon>Nocardiopsidaceae</taxon>
        <taxon>Lipingzhangella</taxon>
    </lineage>
</organism>
<evidence type="ECO:0000256" key="4">
    <source>
        <dbReference type="ARBA" id="ARBA00022989"/>
    </source>
</evidence>
<feature type="transmembrane region" description="Helical" evidence="6">
    <location>
        <begin position="408"/>
        <end position="431"/>
    </location>
</feature>
<dbReference type="SUPFAM" id="SSF103473">
    <property type="entry name" value="MFS general substrate transporter"/>
    <property type="match status" value="1"/>
</dbReference>
<dbReference type="Proteomes" id="UP001250214">
    <property type="component" value="Unassembled WGS sequence"/>
</dbReference>
<feature type="domain" description="Major facilitator superfamily (MFS) profile" evidence="7">
    <location>
        <begin position="24"/>
        <end position="434"/>
    </location>
</feature>